<dbReference type="AlphaFoldDB" id="A0A438EYZ7"/>
<evidence type="ECO:0000313" key="2">
    <source>
        <dbReference type="EMBL" id="RVW52954.1"/>
    </source>
</evidence>
<accession>A0A438EYZ7</accession>
<gene>
    <name evidence="2" type="ORF">CK203_072661</name>
</gene>
<feature type="compositionally biased region" description="Polar residues" evidence="1">
    <location>
        <begin position="269"/>
        <end position="282"/>
    </location>
</feature>
<comment type="caution">
    <text evidence="2">The sequence shown here is derived from an EMBL/GenBank/DDBJ whole genome shotgun (WGS) entry which is preliminary data.</text>
</comment>
<reference evidence="2 3" key="1">
    <citation type="journal article" date="2018" name="PLoS Genet.">
        <title>Population sequencing reveals clonal diversity and ancestral inbreeding in the grapevine cultivar Chardonnay.</title>
        <authorList>
            <person name="Roach M.J."/>
            <person name="Johnson D.L."/>
            <person name="Bohlmann J."/>
            <person name="van Vuuren H.J."/>
            <person name="Jones S.J."/>
            <person name="Pretorius I.S."/>
            <person name="Schmidt S.A."/>
            <person name="Borneman A.R."/>
        </authorList>
    </citation>
    <scope>NUCLEOTIDE SEQUENCE [LARGE SCALE GENOMIC DNA]</scope>
    <source>
        <strain evidence="3">cv. Chardonnay</strain>
        <tissue evidence="2">Leaf</tissue>
    </source>
</reference>
<dbReference type="Proteomes" id="UP000288805">
    <property type="component" value="Unassembled WGS sequence"/>
</dbReference>
<evidence type="ECO:0000256" key="1">
    <source>
        <dbReference type="SAM" id="MobiDB-lite"/>
    </source>
</evidence>
<feature type="region of interest" description="Disordered" evidence="1">
    <location>
        <begin position="261"/>
        <end position="282"/>
    </location>
</feature>
<organism evidence="2 3">
    <name type="scientific">Vitis vinifera</name>
    <name type="common">Grape</name>
    <dbReference type="NCBI Taxonomy" id="29760"/>
    <lineage>
        <taxon>Eukaryota</taxon>
        <taxon>Viridiplantae</taxon>
        <taxon>Streptophyta</taxon>
        <taxon>Embryophyta</taxon>
        <taxon>Tracheophyta</taxon>
        <taxon>Spermatophyta</taxon>
        <taxon>Magnoliopsida</taxon>
        <taxon>eudicotyledons</taxon>
        <taxon>Gunneridae</taxon>
        <taxon>Pentapetalae</taxon>
        <taxon>rosids</taxon>
        <taxon>Vitales</taxon>
        <taxon>Vitaceae</taxon>
        <taxon>Viteae</taxon>
        <taxon>Vitis</taxon>
    </lineage>
</organism>
<feature type="compositionally biased region" description="Basic and acidic residues" evidence="1">
    <location>
        <begin position="141"/>
        <end position="150"/>
    </location>
</feature>
<dbReference type="EMBL" id="QGNW01001159">
    <property type="protein sequence ID" value="RVW52954.1"/>
    <property type="molecule type" value="Genomic_DNA"/>
</dbReference>
<sequence>MRGRHMARRFQRKATGRCKGARELQERWCFSGGSSGGVLGVSKRRGIEVLRSLGSKLPERGYCSLHFPGEIHMLVVDFGYEYQRVLLRPRVPGIRTGCPDAPSDGFVSHGGGRVIITLRAADRDRGCCDNVQDLLTSVNDLDKRSPDRRSASRVSWGNPDEVNPDENMCHASSGNGQGFWNGYTGGVRFPESFCRLWFVGLEATSSGSSEGARVEKSVDKLSVKEFRERAIQRWAPAPSPATIQGIPSLHIDPTSLYPPQYRPGADGMQRSQPAVQTWTSRC</sequence>
<evidence type="ECO:0000313" key="3">
    <source>
        <dbReference type="Proteomes" id="UP000288805"/>
    </source>
</evidence>
<protein>
    <submittedName>
        <fullName evidence="2">Uncharacterized protein</fullName>
    </submittedName>
</protein>
<name>A0A438EYZ7_VITVI</name>
<proteinExistence type="predicted"/>
<feature type="region of interest" description="Disordered" evidence="1">
    <location>
        <begin position="141"/>
        <end position="164"/>
    </location>
</feature>